<dbReference type="PANTHER" id="PTHR48439">
    <property type="entry name" value="HEMIMETHYLATED DNA-BINDING DOMAIN-CONTAINING PROTEIN"/>
    <property type="match status" value="1"/>
</dbReference>
<feature type="transmembrane region" description="Helical" evidence="2">
    <location>
        <begin position="6"/>
        <end position="23"/>
    </location>
</feature>
<keyword evidence="2" id="KW-0472">Membrane</keyword>
<dbReference type="InterPro" id="IPR011722">
    <property type="entry name" value="Hemimethylated_DNA-bd_dom"/>
</dbReference>
<dbReference type="Proteomes" id="UP001608902">
    <property type="component" value="Unassembled WGS sequence"/>
</dbReference>
<dbReference type="Gene3D" id="2.30.30.390">
    <property type="entry name" value="Hemimethylated DNA-binding domain"/>
    <property type="match status" value="1"/>
</dbReference>
<evidence type="ECO:0000256" key="1">
    <source>
        <dbReference type="SAM" id="MobiDB-lite"/>
    </source>
</evidence>
<evidence type="ECO:0000256" key="2">
    <source>
        <dbReference type="SAM" id="Phobius"/>
    </source>
</evidence>
<gene>
    <name evidence="4" type="ORF">AB6A40_003168</name>
</gene>
<comment type="caution">
    <text evidence="4">The sequence shown here is derived from an EMBL/GenBank/DDBJ whole genome shotgun (WGS) entry which is preliminary data.</text>
</comment>
<keyword evidence="2" id="KW-1133">Transmembrane helix</keyword>
<dbReference type="EMBL" id="JBGFUD010001572">
    <property type="protein sequence ID" value="MFH4976459.1"/>
    <property type="molecule type" value="Genomic_DNA"/>
</dbReference>
<dbReference type="PANTHER" id="PTHR48439:SF1">
    <property type="entry name" value="HEMIMETHYLATED DNA-BINDING DOMAIN-CONTAINING PROTEIN"/>
    <property type="match status" value="1"/>
</dbReference>
<sequence>MVETTTVVIFVMILLAVPLQFYLSPSSSSDIRYHFHRLMHSISDLLNSISGQSEGDEDVDPETLSEGKEDDYFGSSTKVRDPRPPHVIYHVGDVVRHKILGYRGVIIGWDETAKAPKSWIEERHRGRKDWTEKPNYAVIIDTRDRLTPQFAYIVQENLELSEGKIFHPLIKVYFEYYDGKRYVVRPWHHKIYPNG</sequence>
<dbReference type="InterPro" id="IPR053189">
    <property type="entry name" value="Clp_protease_adapter_ClpF"/>
</dbReference>
<accession>A0ABD6EGJ4</accession>
<dbReference type="Pfam" id="PF08755">
    <property type="entry name" value="YccV-like"/>
    <property type="match status" value="1"/>
</dbReference>
<feature type="domain" description="Hemimethylated DNA-binding" evidence="3">
    <location>
        <begin position="86"/>
        <end position="185"/>
    </location>
</feature>
<keyword evidence="5" id="KW-1185">Reference proteome</keyword>
<proteinExistence type="predicted"/>
<protein>
    <recommendedName>
        <fullName evidence="3">Hemimethylated DNA-binding domain-containing protein</fullName>
    </recommendedName>
</protein>
<dbReference type="SMART" id="SM00992">
    <property type="entry name" value="YccV-like"/>
    <property type="match status" value="1"/>
</dbReference>
<dbReference type="NCBIfam" id="TIGR02097">
    <property type="entry name" value="yccV"/>
    <property type="match status" value="1"/>
</dbReference>
<evidence type="ECO:0000313" key="5">
    <source>
        <dbReference type="Proteomes" id="UP001608902"/>
    </source>
</evidence>
<feature type="compositionally biased region" description="Acidic residues" evidence="1">
    <location>
        <begin position="54"/>
        <end position="63"/>
    </location>
</feature>
<keyword evidence="2" id="KW-0812">Transmembrane</keyword>
<reference evidence="4 5" key="1">
    <citation type="submission" date="2024-08" db="EMBL/GenBank/DDBJ databases">
        <title>Gnathostoma spinigerum genome.</title>
        <authorList>
            <person name="Gonzalez-Bertolin B."/>
            <person name="Monzon S."/>
            <person name="Zaballos A."/>
            <person name="Jimenez P."/>
            <person name="Dekumyoy P."/>
            <person name="Varona S."/>
            <person name="Cuesta I."/>
            <person name="Sumanam S."/>
            <person name="Adisakwattana P."/>
            <person name="Gasser R.B."/>
            <person name="Hernandez-Gonzalez A."/>
            <person name="Young N.D."/>
            <person name="Perteguer M.J."/>
        </authorList>
    </citation>
    <scope>NUCLEOTIDE SEQUENCE [LARGE SCALE GENOMIC DNA]</scope>
    <source>
        <strain evidence="4">AL3</strain>
        <tissue evidence="4">Liver</tissue>
    </source>
</reference>
<evidence type="ECO:0000313" key="4">
    <source>
        <dbReference type="EMBL" id="MFH4976459.1"/>
    </source>
</evidence>
<dbReference type="SUPFAM" id="SSF141255">
    <property type="entry name" value="YccV-like"/>
    <property type="match status" value="1"/>
</dbReference>
<organism evidence="4 5">
    <name type="scientific">Gnathostoma spinigerum</name>
    <dbReference type="NCBI Taxonomy" id="75299"/>
    <lineage>
        <taxon>Eukaryota</taxon>
        <taxon>Metazoa</taxon>
        <taxon>Ecdysozoa</taxon>
        <taxon>Nematoda</taxon>
        <taxon>Chromadorea</taxon>
        <taxon>Rhabditida</taxon>
        <taxon>Spirurina</taxon>
        <taxon>Gnathostomatomorpha</taxon>
        <taxon>Gnathostomatoidea</taxon>
        <taxon>Gnathostomatidae</taxon>
        <taxon>Gnathostoma</taxon>
    </lineage>
</organism>
<feature type="region of interest" description="Disordered" evidence="1">
    <location>
        <begin position="50"/>
        <end position="77"/>
    </location>
</feature>
<evidence type="ECO:0000259" key="3">
    <source>
        <dbReference type="SMART" id="SM00992"/>
    </source>
</evidence>
<dbReference type="AlphaFoldDB" id="A0ABD6EGJ4"/>
<name>A0ABD6EGJ4_9BILA</name>
<dbReference type="InterPro" id="IPR036623">
    <property type="entry name" value="Hemimethylated_DNA-bd_sf"/>
</dbReference>